<dbReference type="AlphaFoldDB" id="A0A445MU52"/>
<evidence type="ECO:0000259" key="4">
    <source>
        <dbReference type="Pfam" id="PF13458"/>
    </source>
</evidence>
<feature type="domain" description="Leucine-binding protein" evidence="4">
    <location>
        <begin position="59"/>
        <end position="406"/>
    </location>
</feature>
<keyword evidence="3" id="KW-1133">Transmembrane helix</keyword>
<evidence type="ECO:0000256" key="1">
    <source>
        <dbReference type="ARBA" id="ARBA00010062"/>
    </source>
</evidence>
<keyword evidence="2" id="KW-0732">Signal</keyword>
<evidence type="ECO:0000256" key="3">
    <source>
        <dbReference type="SAM" id="Phobius"/>
    </source>
</evidence>
<organism evidence="5">
    <name type="scientific">uncultured Desulfobacterium sp</name>
    <dbReference type="NCBI Taxonomy" id="201089"/>
    <lineage>
        <taxon>Bacteria</taxon>
        <taxon>Pseudomonadati</taxon>
        <taxon>Thermodesulfobacteriota</taxon>
        <taxon>Desulfobacteria</taxon>
        <taxon>Desulfobacterales</taxon>
        <taxon>Desulfobacteriaceae</taxon>
        <taxon>Desulfobacterium</taxon>
        <taxon>environmental samples</taxon>
    </lineage>
</organism>
<dbReference type="EMBL" id="OJIN01000072">
    <property type="protein sequence ID" value="SPD72988.1"/>
    <property type="molecule type" value="Genomic_DNA"/>
</dbReference>
<reference evidence="5" key="1">
    <citation type="submission" date="2018-01" db="EMBL/GenBank/DDBJ databases">
        <authorList>
            <person name="Regsiter A."/>
            <person name="William W."/>
        </authorList>
    </citation>
    <scope>NUCLEOTIDE SEQUENCE</scope>
    <source>
        <strain evidence="5">TRIP AH-1</strain>
    </source>
</reference>
<evidence type="ECO:0000256" key="2">
    <source>
        <dbReference type="ARBA" id="ARBA00022729"/>
    </source>
</evidence>
<dbReference type="PANTHER" id="PTHR47235">
    <property type="entry name" value="BLR6548 PROTEIN"/>
    <property type="match status" value="1"/>
</dbReference>
<name>A0A445MU52_9BACT</name>
<dbReference type="InterPro" id="IPR028081">
    <property type="entry name" value="Leu-bd"/>
</dbReference>
<gene>
    <name evidence="5" type="ORF">PITCH_A1630010</name>
</gene>
<dbReference type="Pfam" id="PF13458">
    <property type="entry name" value="Peripla_BP_6"/>
    <property type="match status" value="1"/>
</dbReference>
<keyword evidence="3" id="KW-0812">Transmembrane</keyword>
<dbReference type="SUPFAM" id="SSF53822">
    <property type="entry name" value="Periplasmic binding protein-like I"/>
    <property type="match status" value="1"/>
</dbReference>
<dbReference type="CDD" id="cd06343">
    <property type="entry name" value="PBP1_ABC_ligand_binding-like"/>
    <property type="match status" value="1"/>
</dbReference>
<protein>
    <submittedName>
        <fullName evidence="5">Putative Leucine-binding protein</fullName>
    </submittedName>
</protein>
<accession>A0A445MU52</accession>
<keyword evidence="3" id="KW-0472">Membrane</keyword>
<proteinExistence type="inferred from homology"/>
<feature type="transmembrane region" description="Helical" evidence="3">
    <location>
        <begin position="27"/>
        <end position="45"/>
    </location>
</feature>
<sequence length="428" mass="47565">MRISQNVTCSKIKYQHLNMNHKTISKFKVYFVIFLSLGSFFGLAVCDRMPETRGVGEDEIRIGYIPDLTGPSARGCRGHLWGITNYLKEVNARGGIHGRKIKLFIQDGEYNPSIGMSAFKKLVLKEKVFAMIANMGSASVKAQLPLIEQYGIPLIAPAVQSWWISHPPKKYIFSTMLSQGYCARVLIDYVVNDLGDRKPRMGILFVDTELGHASLQEIREQAGMYGFSISAEVGCIPDAIGLSGEIAKLKAADVDYVMLCSITTGAVYACKEAAKLDWKPQFLFPGVVTDEAIFDLGRDAIFYGKPPIGASEYFPASSDFPAKETLLRWLKDDAEKKTISLYDIHGFTYADILVEGLKRSGRDLSVEGFIKALEGIRNWDNGAQAPLTFGPDNRQGVTKVVVLRGVQEGKNSIGRWEIIRPWTEARKD</sequence>
<dbReference type="PANTHER" id="PTHR47235:SF1">
    <property type="entry name" value="BLR6548 PROTEIN"/>
    <property type="match status" value="1"/>
</dbReference>
<dbReference type="Gene3D" id="3.40.50.2300">
    <property type="match status" value="2"/>
</dbReference>
<evidence type="ECO:0000313" key="5">
    <source>
        <dbReference type="EMBL" id="SPD72988.1"/>
    </source>
</evidence>
<comment type="similarity">
    <text evidence="1">Belongs to the leucine-binding protein family.</text>
</comment>
<dbReference type="InterPro" id="IPR028082">
    <property type="entry name" value="Peripla_BP_I"/>
</dbReference>